<comment type="caution">
    <text evidence="1">The sequence shown here is derived from an EMBL/GenBank/DDBJ whole genome shotgun (WGS) entry which is preliminary data.</text>
</comment>
<dbReference type="EMBL" id="JAHPMX010000030">
    <property type="protein sequence ID" value="MBU9360548.1"/>
    <property type="molecule type" value="Genomic_DNA"/>
</dbReference>
<protein>
    <submittedName>
        <fullName evidence="1">DUF3717 domain-containing protein</fullName>
    </submittedName>
</protein>
<sequence length="67" mass="7383">MIYTIGDIEAAINIWRNRFETGDDAALCPPARALAEPYALMVYARNDTISEQQLSPEARAALSVLNT</sequence>
<organism evidence="1 2">
    <name type="scientific">Burkholderia multivorans</name>
    <dbReference type="NCBI Taxonomy" id="87883"/>
    <lineage>
        <taxon>Bacteria</taxon>
        <taxon>Pseudomonadati</taxon>
        <taxon>Pseudomonadota</taxon>
        <taxon>Betaproteobacteria</taxon>
        <taxon>Burkholderiales</taxon>
        <taxon>Burkholderiaceae</taxon>
        <taxon>Burkholderia</taxon>
        <taxon>Burkholderia cepacia complex</taxon>
    </lineage>
</organism>
<gene>
    <name evidence="1" type="ORF">KTE52_29930</name>
</gene>
<accession>A0AAP2HQ64</accession>
<proteinExistence type="predicted"/>
<dbReference type="AlphaFoldDB" id="A0AAP2HQ64"/>
<dbReference type="Proteomes" id="UP001196915">
    <property type="component" value="Unassembled WGS sequence"/>
</dbReference>
<dbReference type="InterPro" id="IPR022191">
    <property type="entry name" value="DUF3717"/>
</dbReference>
<reference evidence="1" key="1">
    <citation type="submission" date="2021-06" db="EMBL/GenBank/DDBJ databases">
        <title>A collection of bacterial strains from the Burkholderia cepacia Research Laboratory and Repository.</title>
        <authorList>
            <person name="Lipuma J."/>
            <person name="Spilker T."/>
        </authorList>
    </citation>
    <scope>NUCLEOTIDE SEQUENCE</scope>
    <source>
        <strain evidence="1">AU37435</strain>
    </source>
</reference>
<dbReference type="RefSeq" id="WP_217085048.1">
    <property type="nucleotide sequence ID" value="NZ_CP090751.1"/>
</dbReference>
<name>A0AAP2HQ64_9BURK</name>
<dbReference type="Pfam" id="PF12512">
    <property type="entry name" value="DUF3717"/>
    <property type="match status" value="1"/>
</dbReference>
<evidence type="ECO:0000313" key="1">
    <source>
        <dbReference type="EMBL" id="MBU9360548.1"/>
    </source>
</evidence>
<evidence type="ECO:0000313" key="2">
    <source>
        <dbReference type="Proteomes" id="UP001196915"/>
    </source>
</evidence>